<proteinExistence type="predicted"/>
<sequence length="347" mass="38937">MHCPWSAWPVRASSSPDSRTTGAVWHDAATWRQRLLVRSGYATYATFYAYVPGLVLSTAHSTARYPRASKEDGASSGRRTAEVFRVGLLVALLCLSLLIHLPLAAYNILELILLGKVGVALVLLSFNSANYYLEWMRWGLPARVIGVAVGLTSWIWRMGEVDGPLKELTPSALLLQALEGMRTRAKQRQSTELASLRRLQADVFNAILPFHDALEDLPTAAISAAHERNPVAISAGLRAAEARSAALCQELVQHRVRRGRRTRKFRILRVPIECEFLLAKAIIFASACLHNFIRHDSEDMGKDMQDEDDSEDEKDISFREEPLPFAFNTPGNWRDWMANAMWTEYSN</sequence>
<accession>A0A6A3YEC8</accession>
<evidence type="ECO:0000313" key="4">
    <source>
        <dbReference type="Proteomes" id="UP000440367"/>
    </source>
</evidence>
<evidence type="ECO:0000313" key="3">
    <source>
        <dbReference type="EMBL" id="KAE9217246.1"/>
    </source>
</evidence>
<evidence type="ECO:0008006" key="5">
    <source>
        <dbReference type="Google" id="ProtNLM"/>
    </source>
</evidence>
<feature type="region of interest" description="Disordered" evidence="1">
    <location>
        <begin position="1"/>
        <end position="21"/>
    </location>
</feature>
<organism evidence="3 4">
    <name type="scientific">Phytophthora fragariae</name>
    <dbReference type="NCBI Taxonomy" id="53985"/>
    <lineage>
        <taxon>Eukaryota</taxon>
        <taxon>Sar</taxon>
        <taxon>Stramenopiles</taxon>
        <taxon>Oomycota</taxon>
        <taxon>Peronosporomycetes</taxon>
        <taxon>Peronosporales</taxon>
        <taxon>Peronosporaceae</taxon>
        <taxon>Phytophthora</taxon>
    </lineage>
</organism>
<feature type="transmembrane region" description="Helical" evidence="2">
    <location>
        <begin position="41"/>
        <end position="62"/>
    </location>
</feature>
<name>A0A6A3YEC8_9STRA</name>
<comment type="caution">
    <text evidence="3">The sequence shown here is derived from an EMBL/GenBank/DDBJ whole genome shotgun (WGS) entry which is preliminary data.</text>
</comment>
<feature type="transmembrane region" description="Helical" evidence="2">
    <location>
        <begin position="83"/>
        <end position="105"/>
    </location>
</feature>
<feature type="transmembrane region" description="Helical" evidence="2">
    <location>
        <begin position="111"/>
        <end position="133"/>
    </location>
</feature>
<keyword evidence="2" id="KW-1133">Transmembrane helix</keyword>
<feature type="compositionally biased region" description="Polar residues" evidence="1">
    <location>
        <begin position="12"/>
        <end position="21"/>
    </location>
</feature>
<dbReference type="AlphaFoldDB" id="A0A6A3YEC8"/>
<protein>
    <recommendedName>
        <fullName evidence="5">DDE Tnp4 domain-containing protein</fullName>
    </recommendedName>
</protein>
<dbReference type="EMBL" id="QXGD01001018">
    <property type="protein sequence ID" value="KAE9217246.1"/>
    <property type="molecule type" value="Genomic_DNA"/>
</dbReference>
<reference evidence="3 4" key="1">
    <citation type="submission" date="2018-08" db="EMBL/GenBank/DDBJ databases">
        <title>Genomic investigation of the strawberry pathogen Phytophthora fragariae indicates pathogenicity is determined by transcriptional variation in three key races.</title>
        <authorList>
            <person name="Adams T.M."/>
            <person name="Armitage A.D."/>
            <person name="Sobczyk M.K."/>
            <person name="Bates H.J."/>
            <person name="Dunwell J.M."/>
            <person name="Nellist C.F."/>
            <person name="Harrison R.J."/>
        </authorList>
    </citation>
    <scope>NUCLEOTIDE SEQUENCE [LARGE SCALE GENOMIC DNA]</scope>
    <source>
        <strain evidence="3 4">BC-1</strain>
    </source>
</reference>
<evidence type="ECO:0000256" key="2">
    <source>
        <dbReference type="SAM" id="Phobius"/>
    </source>
</evidence>
<keyword evidence="2" id="KW-0812">Transmembrane</keyword>
<dbReference type="Proteomes" id="UP000440367">
    <property type="component" value="Unassembled WGS sequence"/>
</dbReference>
<keyword evidence="2" id="KW-0472">Membrane</keyword>
<gene>
    <name evidence="3" type="ORF">PF002_g16854</name>
</gene>
<evidence type="ECO:0000256" key="1">
    <source>
        <dbReference type="SAM" id="MobiDB-lite"/>
    </source>
</evidence>